<feature type="region of interest" description="Disordered" evidence="1">
    <location>
        <begin position="71"/>
        <end position="105"/>
    </location>
</feature>
<feature type="compositionally biased region" description="Low complexity" evidence="1">
    <location>
        <begin position="95"/>
        <end position="105"/>
    </location>
</feature>
<reference evidence="2" key="1">
    <citation type="submission" date="2021-05" db="EMBL/GenBank/DDBJ databases">
        <authorList>
            <person name="Alioto T."/>
            <person name="Alioto T."/>
            <person name="Gomez Garrido J."/>
        </authorList>
    </citation>
    <scope>NUCLEOTIDE SEQUENCE</scope>
</reference>
<feature type="region of interest" description="Disordered" evidence="1">
    <location>
        <begin position="1"/>
        <end position="37"/>
    </location>
</feature>
<dbReference type="EMBL" id="HBUE01185702">
    <property type="protein sequence ID" value="CAG6522503.1"/>
    <property type="molecule type" value="Transcribed_RNA"/>
</dbReference>
<dbReference type="EMBL" id="HBUE01032648">
    <property type="protein sequence ID" value="CAG6457319.1"/>
    <property type="molecule type" value="Transcribed_RNA"/>
</dbReference>
<evidence type="ECO:0000313" key="2">
    <source>
        <dbReference type="EMBL" id="CAG6457314.1"/>
    </source>
</evidence>
<dbReference type="EMBL" id="HBUE01032646">
    <property type="protein sequence ID" value="CAG6457314.1"/>
    <property type="molecule type" value="Transcribed_RNA"/>
</dbReference>
<sequence>MGGTLLDLRPGHLDVPHDGDDQPGHRRHSGRATQRAVEDLLGRDQHEADAPGAVQGVGHAVRGSALVHVRGDRARPAPIAAGTSGLPDQHRHHGAAAGSAGVRGA</sequence>
<proteinExistence type="predicted"/>
<accession>A0A8D8AHM0</accession>
<dbReference type="EMBL" id="HBUE01291395">
    <property type="protein sequence ID" value="CAG6574122.1"/>
    <property type="molecule type" value="Transcribed_RNA"/>
</dbReference>
<protein>
    <submittedName>
        <fullName evidence="2">(northern house mosquito) hypothetical protein</fullName>
    </submittedName>
</protein>
<dbReference type="EMBL" id="HBUE01291394">
    <property type="protein sequence ID" value="CAG6574120.1"/>
    <property type="molecule type" value="Transcribed_RNA"/>
</dbReference>
<evidence type="ECO:0000256" key="1">
    <source>
        <dbReference type="SAM" id="MobiDB-lite"/>
    </source>
</evidence>
<name>A0A8D8AHM0_CULPI</name>
<dbReference type="EMBL" id="HBUE01185703">
    <property type="protein sequence ID" value="CAG6522505.1"/>
    <property type="molecule type" value="Transcribed_RNA"/>
</dbReference>
<organism evidence="2">
    <name type="scientific">Culex pipiens</name>
    <name type="common">House mosquito</name>
    <dbReference type="NCBI Taxonomy" id="7175"/>
    <lineage>
        <taxon>Eukaryota</taxon>
        <taxon>Metazoa</taxon>
        <taxon>Ecdysozoa</taxon>
        <taxon>Arthropoda</taxon>
        <taxon>Hexapoda</taxon>
        <taxon>Insecta</taxon>
        <taxon>Pterygota</taxon>
        <taxon>Neoptera</taxon>
        <taxon>Endopterygota</taxon>
        <taxon>Diptera</taxon>
        <taxon>Nematocera</taxon>
        <taxon>Culicoidea</taxon>
        <taxon>Culicidae</taxon>
        <taxon>Culicinae</taxon>
        <taxon>Culicini</taxon>
        <taxon>Culex</taxon>
        <taxon>Culex</taxon>
    </lineage>
</organism>
<feature type="compositionally biased region" description="Basic and acidic residues" evidence="1">
    <location>
        <begin position="9"/>
        <end position="24"/>
    </location>
</feature>
<dbReference type="AlphaFoldDB" id="A0A8D8AHM0"/>